<feature type="transmembrane region" description="Helical" evidence="1">
    <location>
        <begin position="244"/>
        <end position="261"/>
    </location>
</feature>
<evidence type="ECO:0000313" key="2">
    <source>
        <dbReference type="EMBL" id="MDP9904423.1"/>
    </source>
</evidence>
<evidence type="ECO:0000313" key="5">
    <source>
        <dbReference type="Proteomes" id="UP001242995"/>
    </source>
</evidence>
<reference evidence="2 4" key="1">
    <citation type="submission" date="2023-07" db="EMBL/GenBank/DDBJ databases">
        <title>Sorghum-associated microbial communities from plants grown in Nebraska, USA.</title>
        <authorList>
            <person name="Schachtman D."/>
        </authorList>
    </citation>
    <scope>NUCLEOTIDE SEQUENCE</scope>
    <source>
        <strain evidence="2">DS1006</strain>
        <strain evidence="3 4">DS1016</strain>
    </source>
</reference>
<organism evidence="2 5">
    <name type="scientific">Arthrobacter bambusae</name>
    <dbReference type="NCBI Taxonomy" id="1338426"/>
    <lineage>
        <taxon>Bacteria</taxon>
        <taxon>Bacillati</taxon>
        <taxon>Actinomycetota</taxon>
        <taxon>Actinomycetes</taxon>
        <taxon>Micrococcales</taxon>
        <taxon>Micrococcaceae</taxon>
        <taxon>Arthrobacter</taxon>
    </lineage>
</organism>
<keyword evidence="1" id="KW-0812">Transmembrane</keyword>
<evidence type="ECO:0000256" key="1">
    <source>
        <dbReference type="SAM" id="Phobius"/>
    </source>
</evidence>
<protein>
    <recommendedName>
        <fullName evidence="6">C4-dicarboxylate ABC transporter</fullName>
    </recommendedName>
</protein>
<dbReference type="Proteomes" id="UP001242995">
    <property type="component" value="Unassembled WGS sequence"/>
</dbReference>
<feature type="transmembrane region" description="Helical" evidence="1">
    <location>
        <begin position="163"/>
        <end position="181"/>
    </location>
</feature>
<proteinExistence type="predicted"/>
<feature type="transmembrane region" description="Helical" evidence="1">
    <location>
        <begin position="132"/>
        <end position="151"/>
    </location>
</feature>
<evidence type="ECO:0000313" key="3">
    <source>
        <dbReference type="EMBL" id="MDQ0178924.1"/>
    </source>
</evidence>
<feature type="transmembrane region" description="Helical" evidence="1">
    <location>
        <begin position="296"/>
        <end position="316"/>
    </location>
</feature>
<dbReference type="EMBL" id="JAUSTF010000001">
    <property type="protein sequence ID" value="MDQ0178924.1"/>
    <property type="molecule type" value="Genomic_DNA"/>
</dbReference>
<feature type="transmembrane region" description="Helical" evidence="1">
    <location>
        <begin position="91"/>
        <end position="112"/>
    </location>
</feature>
<feature type="transmembrane region" description="Helical" evidence="1">
    <location>
        <begin position="214"/>
        <end position="237"/>
    </location>
</feature>
<evidence type="ECO:0000313" key="4">
    <source>
        <dbReference type="Proteomes" id="UP001230951"/>
    </source>
</evidence>
<feature type="transmembrane region" description="Helical" evidence="1">
    <location>
        <begin position="61"/>
        <end position="79"/>
    </location>
</feature>
<feature type="transmembrane region" description="Helical" evidence="1">
    <location>
        <begin position="267"/>
        <end position="284"/>
    </location>
</feature>
<dbReference type="RefSeq" id="WP_306960071.1">
    <property type="nucleotide sequence ID" value="NZ_JAUSRG010000002.1"/>
</dbReference>
<dbReference type="AlphaFoldDB" id="A0AAW8DD43"/>
<name>A0AAW8DD43_9MICC</name>
<feature type="transmembrane region" description="Helical" evidence="1">
    <location>
        <begin position="22"/>
        <end position="41"/>
    </location>
</feature>
<keyword evidence="1" id="KW-1133">Transmembrane helix</keyword>
<accession>A0AAW8DD43</accession>
<sequence>MDATAAHAFAIPPVSVHRPTTAVEDVITLVAGVWLLTGTYVDGWAHNNLRDLETFFTPWHAILYSGFAACALWIAALTWRRHAPGTRWTEAIPVGYGAAAAGVVLFLISGMADFAWHSVFGIEQGLKALFSPSHLGLATGGFLILGAPFSSAWHSPERSWPRLIPAVASAMLSGMVAAFILQELTVFARHGLIQTYISAPGAEPAVTVPTSSSIIVSLGSFFVSTAVLFVPVLLLSLRWRLHGAVPAAMVLLPSVALQIMVALRDAWLVPAAVAGAVLVGLLWAMLRPRPTSHARLMIATGLSPVVFWAPYFAGVAVHDGALSFSPEIWGGTLAWTGLEMLALAALTLKIEATARTIQASPTH</sequence>
<comment type="caution">
    <text evidence="2">The sequence shown here is derived from an EMBL/GenBank/DDBJ whole genome shotgun (WGS) entry which is preliminary data.</text>
</comment>
<feature type="transmembrane region" description="Helical" evidence="1">
    <location>
        <begin position="328"/>
        <end position="348"/>
    </location>
</feature>
<evidence type="ECO:0008006" key="6">
    <source>
        <dbReference type="Google" id="ProtNLM"/>
    </source>
</evidence>
<gene>
    <name evidence="2" type="ORF">J2S90_001369</name>
    <name evidence="3" type="ORF">J2S93_000331</name>
</gene>
<dbReference type="EMBL" id="JAUSRG010000002">
    <property type="protein sequence ID" value="MDP9904423.1"/>
    <property type="molecule type" value="Genomic_DNA"/>
</dbReference>
<keyword evidence="4" id="KW-1185">Reference proteome</keyword>
<dbReference type="Proteomes" id="UP001230951">
    <property type="component" value="Unassembled WGS sequence"/>
</dbReference>
<keyword evidence="1" id="KW-0472">Membrane</keyword>